<dbReference type="EMBL" id="JACGWJ010001136">
    <property type="protein sequence ID" value="KAL0284501.1"/>
    <property type="molecule type" value="Genomic_DNA"/>
</dbReference>
<reference evidence="1" key="1">
    <citation type="submission" date="2020-06" db="EMBL/GenBank/DDBJ databases">
        <authorList>
            <person name="Li T."/>
            <person name="Hu X."/>
            <person name="Zhang T."/>
            <person name="Song X."/>
            <person name="Zhang H."/>
            <person name="Dai N."/>
            <person name="Sheng W."/>
            <person name="Hou X."/>
            <person name="Wei L."/>
        </authorList>
    </citation>
    <scope>NUCLEOTIDE SEQUENCE</scope>
    <source>
        <strain evidence="1">G02</strain>
        <tissue evidence="1">Leaf</tissue>
    </source>
</reference>
<proteinExistence type="predicted"/>
<evidence type="ECO:0000313" key="1">
    <source>
        <dbReference type="EMBL" id="KAL0284501.1"/>
    </source>
</evidence>
<accession>A0AAW2IRN3</accession>
<name>A0AAW2IRN3_SESRA</name>
<organism evidence="1">
    <name type="scientific">Sesamum radiatum</name>
    <name type="common">Black benniseed</name>
    <dbReference type="NCBI Taxonomy" id="300843"/>
    <lineage>
        <taxon>Eukaryota</taxon>
        <taxon>Viridiplantae</taxon>
        <taxon>Streptophyta</taxon>
        <taxon>Embryophyta</taxon>
        <taxon>Tracheophyta</taxon>
        <taxon>Spermatophyta</taxon>
        <taxon>Magnoliopsida</taxon>
        <taxon>eudicotyledons</taxon>
        <taxon>Gunneridae</taxon>
        <taxon>Pentapetalae</taxon>
        <taxon>asterids</taxon>
        <taxon>lamiids</taxon>
        <taxon>Lamiales</taxon>
        <taxon>Pedaliaceae</taxon>
        <taxon>Sesamum</taxon>
    </lineage>
</organism>
<dbReference type="AlphaFoldDB" id="A0AAW2IRN3"/>
<reference evidence="1" key="2">
    <citation type="journal article" date="2024" name="Plant">
        <title>Genomic evolution and insights into agronomic trait innovations of Sesamum species.</title>
        <authorList>
            <person name="Miao H."/>
            <person name="Wang L."/>
            <person name="Qu L."/>
            <person name="Liu H."/>
            <person name="Sun Y."/>
            <person name="Le M."/>
            <person name="Wang Q."/>
            <person name="Wei S."/>
            <person name="Zheng Y."/>
            <person name="Lin W."/>
            <person name="Duan Y."/>
            <person name="Cao H."/>
            <person name="Xiong S."/>
            <person name="Wang X."/>
            <person name="Wei L."/>
            <person name="Li C."/>
            <person name="Ma Q."/>
            <person name="Ju M."/>
            <person name="Zhao R."/>
            <person name="Li G."/>
            <person name="Mu C."/>
            <person name="Tian Q."/>
            <person name="Mei H."/>
            <person name="Zhang T."/>
            <person name="Gao T."/>
            <person name="Zhang H."/>
        </authorList>
    </citation>
    <scope>NUCLEOTIDE SEQUENCE</scope>
    <source>
        <strain evidence="1">G02</strain>
    </source>
</reference>
<gene>
    <name evidence="1" type="ORF">Sradi_7196200</name>
</gene>
<sequence>MLTEQSLVVAEFVSYFQSMLGGVRRTSRINCDFLQPHLKHILDSEEAAVLVSPITHEEIKEAFYDISEESAPGPDGYTSGFFKAAWPEIGNEVCAAVAEFFISGRLLKQLNATMLVFDS</sequence>
<comment type="caution">
    <text evidence="1">The sequence shown here is derived from an EMBL/GenBank/DDBJ whole genome shotgun (WGS) entry which is preliminary data.</text>
</comment>
<protein>
    <submittedName>
        <fullName evidence="1">Uncharacterized protein</fullName>
    </submittedName>
</protein>